<dbReference type="Gene3D" id="3.40.50.150">
    <property type="entry name" value="Vaccinia Virus protein VP39"/>
    <property type="match status" value="1"/>
</dbReference>
<evidence type="ECO:0000313" key="2">
    <source>
        <dbReference type="EMBL" id="PZD71020.1"/>
    </source>
</evidence>
<dbReference type="CDD" id="cd02440">
    <property type="entry name" value="AdoMet_MTases"/>
    <property type="match status" value="1"/>
</dbReference>
<dbReference type="PANTHER" id="PTHR43591:SF110">
    <property type="entry name" value="RHODANESE DOMAIN-CONTAINING PROTEIN"/>
    <property type="match status" value="1"/>
</dbReference>
<dbReference type="SUPFAM" id="SSF53335">
    <property type="entry name" value="S-adenosyl-L-methionine-dependent methyltransferases"/>
    <property type="match status" value="1"/>
</dbReference>
<proteinExistence type="predicted"/>
<dbReference type="InterPro" id="IPR041698">
    <property type="entry name" value="Methyltransf_25"/>
</dbReference>
<dbReference type="Proteomes" id="UP000248857">
    <property type="component" value="Unassembled WGS sequence"/>
</dbReference>
<comment type="caution">
    <text evidence="2">The sequence shown here is derived from an EMBL/GenBank/DDBJ whole genome shotgun (WGS) entry which is preliminary data.</text>
</comment>
<name>A0A2W1JA22_9CYAN</name>
<dbReference type="PANTHER" id="PTHR43591">
    <property type="entry name" value="METHYLTRANSFERASE"/>
    <property type="match status" value="1"/>
</dbReference>
<evidence type="ECO:0000313" key="3">
    <source>
        <dbReference type="Proteomes" id="UP000248857"/>
    </source>
</evidence>
<dbReference type="GO" id="GO:0043770">
    <property type="term" value="F:demethylmenaquinone methyltransferase activity"/>
    <property type="evidence" value="ECO:0007669"/>
    <property type="project" value="UniProtKB-EC"/>
</dbReference>
<feature type="domain" description="Methyltransferase" evidence="1">
    <location>
        <begin position="44"/>
        <end position="137"/>
    </location>
</feature>
<gene>
    <name evidence="2" type="primary">menG_7</name>
    <name evidence="2" type="ORF">C1752_08462</name>
</gene>
<dbReference type="OrthoDB" id="529208at2"/>
<reference evidence="2 3" key="1">
    <citation type="journal article" date="2018" name="Sci. Rep.">
        <title>A novel species of the marine cyanobacterium Acaryochloris with a unique pigment content and lifestyle.</title>
        <authorList>
            <person name="Partensky F."/>
            <person name="Six C."/>
            <person name="Ratin M."/>
            <person name="Garczarek L."/>
            <person name="Vaulot D."/>
            <person name="Probert I."/>
            <person name="Calteau A."/>
            <person name="Gourvil P."/>
            <person name="Marie D."/>
            <person name="Grebert T."/>
            <person name="Bouchier C."/>
            <person name="Le Panse S."/>
            <person name="Gachenot M."/>
            <person name="Rodriguez F."/>
            <person name="Garrido J.L."/>
        </authorList>
    </citation>
    <scope>NUCLEOTIDE SEQUENCE [LARGE SCALE GENOMIC DNA]</scope>
    <source>
        <strain evidence="2 3">RCC1774</strain>
    </source>
</reference>
<keyword evidence="2" id="KW-0489">Methyltransferase</keyword>
<dbReference type="Pfam" id="PF13649">
    <property type="entry name" value="Methyltransf_25"/>
    <property type="match status" value="1"/>
</dbReference>
<dbReference type="RefSeq" id="WP_110988462.1">
    <property type="nucleotide sequence ID" value="NZ_CAWNWM010000023.1"/>
</dbReference>
<keyword evidence="2" id="KW-0808">Transferase</keyword>
<dbReference type="EC" id="2.1.1.163" evidence="2"/>
<dbReference type="EMBL" id="PQWO01000023">
    <property type="protein sequence ID" value="PZD71020.1"/>
    <property type="molecule type" value="Genomic_DNA"/>
</dbReference>
<protein>
    <submittedName>
        <fullName evidence="2">Demethylmenaquinone methyltransferase</fullName>
        <ecNumber evidence="2">2.1.1.163</ecNumber>
    </submittedName>
</protein>
<dbReference type="InterPro" id="IPR029063">
    <property type="entry name" value="SAM-dependent_MTases_sf"/>
</dbReference>
<sequence>MTEAKVREQYDQVASQYDWRWRSYTAQTLDFLQACAKISSSANVLDVGCGTGEFEQRLVKEHPDQHVVGVDLSENMLEIAQKKFSSHSNVQFQHASVLALPFPKQTFDVVVSANAFHYFDQPLAALAEVKRVLKPQGQLIILDWCRDFLLCKVCDAVLKIFDSAHQQCYTQAEFHQLLASAQFEISQTTKDRFGLIWGLMAAVATPKQL</sequence>
<evidence type="ECO:0000259" key="1">
    <source>
        <dbReference type="Pfam" id="PF13649"/>
    </source>
</evidence>
<accession>A0A2W1JA22</accession>
<dbReference type="AlphaFoldDB" id="A0A2W1JA22"/>
<dbReference type="GO" id="GO:0032259">
    <property type="term" value="P:methylation"/>
    <property type="evidence" value="ECO:0007669"/>
    <property type="project" value="UniProtKB-KW"/>
</dbReference>
<organism evidence="2 3">
    <name type="scientific">Acaryochloris thomasi RCC1774</name>
    <dbReference type="NCBI Taxonomy" id="1764569"/>
    <lineage>
        <taxon>Bacteria</taxon>
        <taxon>Bacillati</taxon>
        <taxon>Cyanobacteriota</taxon>
        <taxon>Cyanophyceae</taxon>
        <taxon>Acaryochloridales</taxon>
        <taxon>Acaryochloridaceae</taxon>
        <taxon>Acaryochloris</taxon>
        <taxon>Acaryochloris thomasi</taxon>
    </lineage>
</organism>
<keyword evidence="3" id="KW-1185">Reference proteome</keyword>